<accession>A0A5C6W523</accession>
<comment type="caution">
    <text evidence="10">The sequence shown here is derived from an EMBL/GenBank/DDBJ whole genome shotgun (WGS) entry which is preliminary data.</text>
</comment>
<dbReference type="NCBIfam" id="TIGR00857">
    <property type="entry name" value="pyrC_multi"/>
    <property type="match status" value="1"/>
</dbReference>
<dbReference type="InterPro" id="IPR017593">
    <property type="entry name" value="Allantoinase"/>
</dbReference>
<dbReference type="GO" id="GO:0005737">
    <property type="term" value="C:cytoplasm"/>
    <property type="evidence" value="ECO:0007669"/>
    <property type="project" value="TreeGrafter"/>
</dbReference>
<keyword evidence="6" id="KW-0479">Metal-binding</keyword>
<gene>
    <name evidence="10" type="primary">allB</name>
    <name evidence="10" type="ORF">FS935_07725</name>
</gene>
<evidence type="ECO:0000256" key="3">
    <source>
        <dbReference type="ARBA" id="ARBA00008829"/>
    </source>
</evidence>
<comment type="similarity">
    <text evidence="4">Belongs to the metallo-dependent hydrolases superfamily. DHOase family. Class I DHOase subfamily.</text>
</comment>
<dbReference type="EC" id="3.5.2.5" evidence="10"/>
<dbReference type="Pfam" id="PF01979">
    <property type="entry name" value="Amidohydro_1"/>
    <property type="match status" value="1"/>
</dbReference>
<dbReference type="PANTHER" id="PTHR43668">
    <property type="entry name" value="ALLANTOINASE"/>
    <property type="match status" value="1"/>
</dbReference>
<name>A0A5C6W523_9BACI</name>
<comment type="subunit">
    <text evidence="5">Homotetramer.</text>
</comment>
<sequence length="435" mass="48193">MYVYDVILQNGFIVTEKGISKGNIAVKNGKISKITTSEINKLAEIHIDASNLYIIPGLIDSHVHFNEPGRTDWEGFKSGSKSLAAGGVTTFFDMPLNSSPPTINKEAFYEKNDAGKRKSITNFHLWGGLVPENLENLEELLNCGVIGFKAFMSSSGIKDFQACNDVALLKGMEKIAQLKSILAVHAESQSITAYLTEKMKTDNKLSIAAYCHSRPIESEIEAVERILSYALLTKCKTHIVHVTSSKVVSKINKAKQNGVDVSVETCPHYLSLSIKDFEEKGAIAKCAPPLRSEAEIELLWDCLKRGEIDVIGSDHSPSPQSMKVGNIFESWGGISGAQTTLNVLLEEGYWKRNVSLETIVKLTATNPAKRFQLYPEKGTIKVGSDADLTIIDLDKTFVLKKENLFYKHQQSPFINKEFRGQVMYTFISGNLIYQA</sequence>
<dbReference type="Gene3D" id="2.30.40.10">
    <property type="entry name" value="Urease, subunit C, domain 1"/>
    <property type="match status" value="1"/>
</dbReference>
<dbReference type="Gene3D" id="3.20.20.140">
    <property type="entry name" value="Metal-dependent hydrolases"/>
    <property type="match status" value="1"/>
</dbReference>
<evidence type="ECO:0000256" key="1">
    <source>
        <dbReference type="ARBA" id="ARBA00001947"/>
    </source>
</evidence>
<keyword evidence="7 10" id="KW-0378">Hydrolase</keyword>
<dbReference type="PANTHER" id="PTHR43668:SF4">
    <property type="entry name" value="ALLANTOINASE"/>
    <property type="match status" value="1"/>
</dbReference>
<comment type="similarity">
    <text evidence="3">Belongs to the metallo-dependent hydrolases superfamily. Hydantoinase/dihydropyrimidinase family.</text>
</comment>
<keyword evidence="11" id="KW-1185">Reference proteome</keyword>
<dbReference type="InterPro" id="IPR050138">
    <property type="entry name" value="DHOase/Allantoinase_Hydrolase"/>
</dbReference>
<evidence type="ECO:0000256" key="8">
    <source>
        <dbReference type="ARBA" id="ARBA00022833"/>
    </source>
</evidence>
<comment type="function">
    <text evidence="2">Catalyzes the reversible cyclization of carbamoyl aspartate to dihydroorotate.</text>
</comment>
<reference evidence="10 11" key="1">
    <citation type="journal article" date="2005" name="Int. J. Syst. Evol. Microbiol.">
        <title>Bacillus litoralis sp. nov., isolated from a tidal flat of the Yellow Sea in Korea.</title>
        <authorList>
            <person name="Yoon J.H."/>
            <person name="Oh T.K."/>
        </authorList>
    </citation>
    <scope>NUCLEOTIDE SEQUENCE [LARGE SCALE GENOMIC DNA]</scope>
    <source>
        <strain evidence="10 11">SW-211</strain>
    </source>
</reference>
<dbReference type="EMBL" id="VOQF01000004">
    <property type="protein sequence ID" value="TXC91518.1"/>
    <property type="molecule type" value="Genomic_DNA"/>
</dbReference>
<dbReference type="OrthoDB" id="9765462at2"/>
<dbReference type="GO" id="GO:0050897">
    <property type="term" value="F:cobalt ion binding"/>
    <property type="evidence" value="ECO:0007669"/>
    <property type="project" value="InterPro"/>
</dbReference>
<comment type="cofactor">
    <cofactor evidence="1">
        <name>Zn(2+)</name>
        <dbReference type="ChEBI" id="CHEBI:29105"/>
    </cofactor>
</comment>
<evidence type="ECO:0000313" key="11">
    <source>
        <dbReference type="Proteomes" id="UP000321363"/>
    </source>
</evidence>
<dbReference type="InterPro" id="IPR006680">
    <property type="entry name" value="Amidohydro-rel"/>
</dbReference>
<evidence type="ECO:0000256" key="7">
    <source>
        <dbReference type="ARBA" id="ARBA00022801"/>
    </source>
</evidence>
<dbReference type="SUPFAM" id="SSF51556">
    <property type="entry name" value="Metallo-dependent hydrolases"/>
    <property type="match status" value="1"/>
</dbReference>
<protein>
    <submittedName>
        <fullName evidence="10">Allantoinase AllB</fullName>
        <ecNumber evidence="10">3.5.2.5</ecNumber>
    </submittedName>
</protein>
<dbReference type="InterPro" id="IPR032466">
    <property type="entry name" value="Metal_Hydrolase"/>
</dbReference>
<dbReference type="AlphaFoldDB" id="A0A5C6W523"/>
<dbReference type="NCBIfam" id="TIGR03178">
    <property type="entry name" value="allantoinase"/>
    <property type="match status" value="1"/>
</dbReference>
<dbReference type="GO" id="GO:0004038">
    <property type="term" value="F:allantoinase activity"/>
    <property type="evidence" value="ECO:0007669"/>
    <property type="project" value="UniProtKB-EC"/>
</dbReference>
<organism evidence="10 11">
    <name type="scientific">Metabacillus litoralis</name>
    <dbReference type="NCBI Taxonomy" id="152268"/>
    <lineage>
        <taxon>Bacteria</taxon>
        <taxon>Bacillati</taxon>
        <taxon>Bacillota</taxon>
        <taxon>Bacilli</taxon>
        <taxon>Bacillales</taxon>
        <taxon>Bacillaceae</taxon>
        <taxon>Metabacillus</taxon>
    </lineage>
</organism>
<dbReference type="Proteomes" id="UP000321363">
    <property type="component" value="Unassembled WGS sequence"/>
</dbReference>
<evidence type="ECO:0000259" key="9">
    <source>
        <dbReference type="Pfam" id="PF01979"/>
    </source>
</evidence>
<dbReference type="InterPro" id="IPR011059">
    <property type="entry name" value="Metal-dep_hydrolase_composite"/>
</dbReference>
<proteinExistence type="inferred from homology"/>
<dbReference type="FunFam" id="3.20.20.140:FF:000174">
    <property type="entry name" value="Dihydropyrimidinase-related protein 2"/>
    <property type="match status" value="1"/>
</dbReference>
<evidence type="ECO:0000256" key="2">
    <source>
        <dbReference type="ARBA" id="ARBA00002368"/>
    </source>
</evidence>
<dbReference type="GO" id="GO:0008270">
    <property type="term" value="F:zinc ion binding"/>
    <property type="evidence" value="ECO:0007669"/>
    <property type="project" value="InterPro"/>
</dbReference>
<evidence type="ECO:0000256" key="6">
    <source>
        <dbReference type="ARBA" id="ARBA00022723"/>
    </source>
</evidence>
<feature type="domain" description="Amidohydrolase-related" evidence="9">
    <location>
        <begin position="53"/>
        <end position="431"/>
    </location>
</feature>
<evidence type="ECO:0000256" key="4">
    <source>
        <dbReference type="ARBA" id="ARBA00010286"/>
    </source>
</evidence>
<keyword evidence="8" id="KW-0862">Zinc</keyword>
<evidence type="ECO:0000256" key="5">
    <source>
        <dbReference type="ARBA" id="ARBA00011881"/>
    </source>
</evidence>
<dbReference type="PROSITE" id="PS00482">
    <property type="entry name" value="DIHYDROOROTASE_1"/>
    <property type="match status" value="1"/>
</dbReference>
<dbReference type="GO" id="GO:0006145">
    <property type="term" value="P:purine nucleobase catabolic process"/>
    <property type="evidence" value="ECO:0007669"/>
    <property type="project" value="TreeGrafter"/>
</dbReference>
<dbReference type="RefSeq" id="WP_146947233.1">
    <property type="nucleotide sequence ID" value="NZ_VOQF01000004.1"/>
</dbReference>
<dbReference type="GO" id="GO:0000256">
    <property type="term" value="P:allantoin catabolic process"/>
    <property type="evidence" value="ECO:0007669"/>
    <property type="project" value="InterPro"/>
</dbReference>
<evidence type="ECO:0000313" key="10">
    <source>
        <dbReference type="EMBL" id="TXC91518.1"/>
    </source>
</evidence>
<dbReference type="InterPro" id="IPR002195">
    <property type="entry name" value="Dihydroorotase_CS"/>
</dbReference>
<dbReference type="SUPFAM" id="SSF51338">
    <property type="entry name" value="Composite domain of metallo-dependent hydrolases"/>
    <property type="match status" value="1"/>
</dbReference>